<protein>
    <recommendedName>
        <fullName evidence="4">SAP domain-containing protein</fullName>
    </recommendedName>
</protein>
<accession>A0A2P0VPB6</accession>
<sequence length="97" mass="10975">MSDSDTPTIQSTSSDCESDSSLRLMSKKPFRKIDPNSSLSCEQLMEYRLSELQALARNCNIVYTGANKDTLSHKLAEHLSVPYKYKNTIVITSHRFT</sequence>
<evidence type="ECO:0000256" key="1">
    <source>
        <dbReference type="SAM" id="MobiDB-lite"/>
    </source>
</evidence>
<feature type="compositionally biased region" description="Polar residues" evidence="1">
    <location>
        <begin position="1"/>
        <end position="10"/>
    </location>
</feature>
<dbReference type="EMBL" id="KY322437">
    <property type="protein sequence ID" value="AUF82743.1"/>
    <property type="molecule type" value="Genomic_DNA"/>
</dbReference>
<proteinExistence type="predicted"/>
<keyword evidence="3" id="KW-1185">Reference proteome</keyword>
<name>A0A2P0VPB6_9VIRU</name>
<reference evidence="2" key="1">
    <citation type="journal article" date="2018" name="Virology">
        <title>A giant virus infecting green algae encodes key fermentation genes.</title>
        <authorList>
            <person name="Schvarcz C.R."/>
            <person name="Steward G.F."/>
        </authorList>
    </citation>
    <scope>NUCLEOTIDE SEQUENCE [LARGE SCALE GENOMIC DNA]</scope>
</reference>
<feature type="compositionally biased region" description="Low complexity" evidence="1">
    <location>
        <begin position="11"/>
        <end position="21"/>
    </location>
</feature>
<dbReference type="Proteomes" id="UP000244773">
    <property type="component" value="Segment"/>
</dbReference>
<evidence type="ECO:0008006" key="4">
    <source>
        <dbReference type="Google" id="ProtNLM"/>
    </source>
</evidence>
<evidence type="ECO:0000313" key="3">
    <source>
        <dbReference type="Proteomes" id="UP000244773"/>
    </source>
</evidence>
<organism evidence="2">
    <name type="scientific">Tetraselmis virus 1</name>
    <dbReference type="NCBI Taxonomy" id="2060617"/>
    <lineage>
        <taxon>Viruses</taxon>
        <taxon>Varidnaviria</taxon>
        <taxon>Bamfordvirae</taxon>
        <taxon>Nucleocytoviricota</taxon>
        <taxon>Megaviricetes</taxon>
        <taxon>Imitervirales</taxon>
        <taxon>Allomimiviridae</taxon>
        <taxon>Oceanusvirus</taxon>
        <taxon>Oceanusvirus kaneohense</taxon>
    </lineage>
</organism>
<feature type="region of interest" description="Disordered" evidence="1">
    <location>
        <begin position="1"/>
        <end position="31"/>
    </location>
</feature>
<evidence type="ECO:0000313" key="2">
    <source>
        <dbReference type="EMBL" id="AUF82743.1"/>
    </source>
</evidence>
<gene>
    <name evidence="2" type="ORF">TetV_661</name>
</gene>